<evidence type="ECO:0000313" key="2">
    <source>
        <dbReference type="EMBL" id="OCF51092.1"/>
    </source>
</evidence>
<feature type="region of interest" description="Disordered" evidence="1">
    <location>
        <begin position="1"/>
        <end position="27"/>
    </location>
</feature>
<evidence type="ECO:0000313" key="3">
    <source>
        <dbReference type="EMBL" id="WWC68868.1"/>
    </source>
</evidence>
<reference evidence="3" key="2">
    <citation type="submission" date="2013-07" db="EMBL/GenBank/DDBJ databases">
        <authorList>
            <consortium name="The Broad Institute Genome Sequencing Platform"/>
            <person name="Cuomo C."/>
            <person name="Litvintseva A."/>
            <person name="Chen Y."/>
            <person name="Heitman J."/>
            <person name="Sun S."/>
            <person name="Springer D."/>
            <person name="Dromer F."/>
            <person name="Young S.K."/>
            <person name="Zeng Q."/>
            <person name="Gargeya S."/>
            <person name="Fitzgerald M."/>
            <person name="Abouelleil A."/>
            <person name="Alvarado L."/>
            <person name="Berlin A.M."/>
            <person name="Chapman S.B."/>
            <person name="Dewar J."/>
            <person name="Goldberg J."/>
            <person name="Griggs A."/>
            <person name="Gujja S."/>
            <person name="Hansen M."/>
            <person name="Howarth C."/>
            <person name="Imamovic A."/>
            <person name="Larimer J."/>
            <person name="McCowan C."/>
            <person name="Murphy C."/>
            <person name="Pearson M."/>
            <person name="Priest M."/>
            <person name="Roberts A."/>
            <person name="Saif S."/>
            <person name="Shea T."/>
            <person name="Sykes S."/>
            <person name="Wortman J."/>
            <person name="Nusbaum C."/>
            <person name="Birren B."/>
        </authorList>
    </citation>
    <scope>NUCLEOTIDE SEQUENCE</scope>
    <source>
        <strain evidence="3">CBS 10737</strain>
    </source>
</reference>
<dbReference type="RefSeq" id="XP_019012311.1">
    <property type="nucleotide sequence ID" value="XM_019154908.1"/>
</dbReference>
<sequence length="108" mass="11980">MSDSERPPRMVDAINGYFDSNKHLPVSDQIDGVIEFIEELKKSHENYDKEKNHKPSEDESATGDTTNATQSGTSLAEEKDSPENSSGNRSHQVTDTKESSNTDHPNES</sequence>
<feature type="compositionally biased region" description="Polar residues" evidence="1">
    <location>
        <begin position="62"/>
        <end position="74"/>
    </location>
</feature>
<evidence type="ECO:0000313" key="4">
    <source>
        <dbReference type="Proteomes" id="UP000094020"/>
    </source>
</evidence>
<accession>A0A1B9I6F1</accession>
<organism evidence="2">
    <name type="scientific">Kwoniella pini CBS 10737</name>
    <dbReference type="NCBI Taxonomy" id="1296096"/>
    <lineage>
        <taxon>Eukaryota</taxon>
        <taxon>Fungi</taxon>
        <taxon>Dikarya</taxon>
        <taxon>Basidiomycota</taxon>
        <taxon>Agaricomycotina</taxon>
        <taxon>Tremellomycetes</taxon>
        <taxon>Tremellales</taxon>
        <taxon>Cryptococcaceae</taxon>
        <taxon>Kwoniella</taxon>
    </lineage>
</organism>
<gene>
    <name evidence="2" type="ORF">I206_03158</name>
    <name evidence="3" type="ORF">I206_102804</name>
</gene>
<proteinExistence type="predicted"/>
<feature type="compositionally biased region" description="Basic and acidic residues" evidence="1">
    <location>
        <begin position="92"/>
        <end position="108"/>
    </location>
</feature>
<feature type="compositionally biased region" description="Basic and acidic residues" evidence="1">
    <location>
        <begin position="45"/>
        <end position="57"/>
    </location>
</feature>
<name>A0A1B9I6F1_9TREE</name>
<reference evidence="3" key="4">
    <citation type="submission" date="2024-02" db="EMBL/GenBank/DDBJ databases">
        <title>Comparative genomics of Cryptococcus and Kwoniella reveals pathogenesis evolution and contrasting modes of karyotype evolution via chromosome fusion or intercentromeric recombination.</title>
        <authorList>
            <person name="Coelho M.A."/>
            <person name="David-Palma M."/>
            <person name="Shea T."/>
            <person name="Bowers K."/>
            <person name="McGinley-Smith S."/>
            <person name="Mohammad A.W."/>
            <person name="Gnirke A."/>
            <person name="Yurkov A.M."/>
            <person name="Nowrousian M."/>
            <person name="Sun S."/>
            <person name="Cuomo C.A."/>
            <person name="Heitman J."/>
        </authorList>
    </citation>
    <scope>NUCLEOTIDE SEQUENCE</scope>
    <source>
        <strain evidence="3">CBS 10737</strain>
    </source>
</reference>
<reference evidence="2" key="1">
    <citation type="submission" date="2013-07" db="EMBL/GenBank/DDBJ databases">
        <title>The Genome Sequence of Cryptococcus pinus CBS10737.</title>
        <authorList>
            <consortium name="The Broad Institute Genome Sequencing Platform"/>
            <person name="Cuomo C."/>
            <person name="Litvintseva A."/>
            <person name="Chen Y."/>
            <person name="Heitman J."/>
            <person name="Sun S."/>
            <person name="Springer D."/>
            <person name="Dromer F."/>
            <person name="Young S.K."/>
            <person name="Zeng Q."/>
            <person name="Gargeya S."/>
            <person name="Fitzgerald M."/>
            <person name="Abouelleil A."/>
            <person name="Alvarado L."/>
            <person name="Berlin A.M."/>
            <person name="Chapman S.B."/>
            <person name="Dewar J."/>
            <person name="Goldberg J."/>
            <person name="Griggs A."/>
            <person name="Gujja S."/>
            <person name="Hansen M."/>
            <person name="Howarth C."/>
            <person name="Imamovic A."/>
            <person name="Larimer J."/>
            <person name="McCowan C."/>
            <person name="Murphy C."/>
            <person name="Pearson M."/>
            <person name="Priest M."/>
            <person name="Roberts A."/>
            <person name="Saif S."/>
            <person name="Shea T."/>
            <person name="Sykes S."/>
            <person name="Wortman J."/>
            <person name="Nusbaum C."/>
            <person name="Birren B."/>
        </authorList>
    </citation>
    <scope>NUCLEOTIDE SEQUENCE [LARGE SCALE GENOMIC DNA]</scope>
    <source>
        <strain evidence="2">CBS 10737</strain>
    </source>
</reference>
<dbReference type="AlphaFoldDB" id="A0A1B9I6F1"/>
<dbReference type="GeneID" id="30171527"/>
<evidence type="ECO:0000256" key="1">
    <source>
        <dbReference type="SAM" id="MobiDB-lite"/>
    </source>
</evidence>
<reference evidence="2" key="3">
    <citation type="submission" date="2016-07" db="EMBL/GenBank/DDBJ databases">
        <title>Evolution of pathogenesis and genome organization in the Tremellales.</title>
        <authorList>
            <person name="Cuomo C."/>
            <person name="Litvintseva A."/>
            <person name="Heitman J."/>
            <person name="Chen Y."/>
            <person name="Sun S."/>
            <person name="Springer D."/>
            <person name="Dromer F."/>
            <person name="Young S."/>
            <person name="Zeng Q."/>
            <person name="Chapman S."/>
            <person name="Gujja S."/>
            <person name="Saif S."/>
            <person name="Birren B."/>
        </authorList>
    </citation>
    <scope>NUCLEOTIDE SEQUENCE</scope>
    <source>
        <strain evidence="2">CBS 10737</strain>
    </source>
</reference>
<keyword evidence="4" id="KW-1185">Reference proteome</keyword>
<dbReference type="Proteomes" id="UP000094020">
    <property type="component" value="Chromosome 3"/>
</dbReference>
<dbReference type="EMBL" id="CP144521">
    <property type="protein sequence ID" value="WWC68868.1"/>
    <property type="molecule type" value="Genomic_DNA"/>
</dbReference>
<feature type="region of interest" description="Disordered" evidence="1">
    <location>
        <begin position="45"/>
        <end position="108"/>
    </location>
</feature>
<protein>
    <submittedName>
        <fullName evidence="2">Uncharacterized protein</fullName>
    </submittedName>
</protein>
<dbReference type="KEGG" id="kpin:30171527"/>
<dbReference type="EMBL" id="KI894009">
    <property type="protein sequence ID" value="OCF51092.1"/>
    <property type="molecule type" value="Genomic_DNA"/>
</dbReference>